<dbReference type="SUPFAM" id="SSF53474">
    <property type="entry name" value="alpha/beta-Hydrolases"/>
    <property type="match status" value="1"/>
</dbReference>
<comment type="subunit">
    <text evidence="1 7">Homodimer.</text>
</comment>
<evidence type="ECO:0000256" key="7">
    <source>
        <dbReference type="HAMAP-Rule" id="MF_00296"/>
    </source>
</evidence>
<keyword evidence="3 7" id="KW-0028">Amino-acid biosynthesis</keyword>
<dbReference type="PIRSF" id="PIRSF000443">
    <property type="entry name" value="Homoser_Ac_trans"/>
    <property type="match status" value="1"/>
</dbReference>
<dbReference type="OrthoDB" id="9800754at2"/>
<dbReference type="AlphaFoldDB" id="A0A6I5ZV70"/>
<feature type="domain" description="AB hydrolase-1" evidence="9">
    <location>
        <begin position="45"/>
        <end position="351"/>
    </location>
</feature>
<accession>A0A6I5ZV70</accession>
<evidence type="ECO:0000313" key="10">
    <source>
        <dbReference type="EMBL" id="QGP93686.1"/>
    </source>
</evidence>
<keyword evidence="11" id="KW-1185">Reference proteome</keyword>
<keyword evidence="6 7" id="KW-0012">Acyltransferase</keyword>
<proteinExistence type="inferred from homology"/>
<dbReference type="Gene3D" id="1.10.1740.110">
    <property type="match status" value="1"/>
</dbReference>
<feature type="binding site" evidence="7">
    <location>
        <position position="348"/>
    </location>
    <ligand>
        <name>substrate</name>
    </ligand>
</feature>
<feature type="binding site" evidence="7">
    <location>
        <position position="220"/>
    </location>
    <ligand>
        <name>substrate</name>
    </ligand>
</feature>
<evidence type="ECO:0000256" key="8">
    <source>
        <dbReference type="PIRSR" id="PIRSR000443-1"/>
    </source>
</evidence>
<dbReference type="FunFam" id="1.10.1740.110:FF:000001">
    <property type="entry name" value="Homoserine O-acetyltransferase"/>
    <property type="match status" value="1"/>
</dbReference>
<dbReference type="RefSeq" id="WP_156275327.1">
    <property type="nucleotide sequence ID" value="NZ_CP046244.1"/>
</dbReference>
<feature type="active site" description="Nucleophile" evidence="7 8">
    <location>
        <position position="151"/>
    </location>
</feature>
<dbReference type="EC" id="2.3.1.31" evidence="7"/>
<keyword evidence="5 7" id="KW-0486">Methionine biosynthesis</keyword>
<dbReference type="NCBIfam" id="TIGR01392">
    <property type="entry name" value="homoserO_Ac_trn"/>
    <property type="match status" value="1"/>
</dbReference>
<dbReference type="HAMAP" id="MF_00296">
    <property type="entry name" value="MetX_acyltransf"/>
    <property type="match status" value="1"/>
</dbReference>
<dbReference type="InterPro" id="IPR029058">
    <property type="entry name" value="AB_hydrolase_fold"/>
</dbReference>
<comment type="subcellular location">
    <subcellularLocation>
        <location evidence="7">Cytoplasm</location>
    </subcellularLocation>
</comment>
<dbReference type="GO" id="GO:0004414">
    <property type="term" value="F:homoserine O-acetyltransferase activity"/>
    <property type="evidence" value="ECO:0007669"/>
    <property type="project" value="UniProtKB-UniRule"/>
</dbReference>
<sequence length="374" mass="41333">MGDVGIVATRFYHWPGSLQLESGARLGPLTIAYETYGELNAAGDNAILVLHALTGSAHIAGRHSPDDRLPGWWDPLVGPGRALDTRRYFVVCANVLGSCYGTTGPASINPASGRSYGLDFPIITIRDMVRAQKILLDYLGVRHLVAAIGGSMGGMQVLEWGFLYPEMVGAIIPIATGGRTTPMQIAFNNVQREAIYADPDWQGGDYYGTPGPRRGLALARRIGTITYKSDPSWTMKFGRTVVDPGKYYRLEGQFEVESYLAYQGRKLVQRFDANAYLYLTKAIDLHDVSHRRGNYAEVWQDFPCSCLGIGIASDFLFPPYQVKEIVRLIKAGGGRARYRELNSPYGHDAFLIEFKQLEAIIKPYLAELRPDLSG</sequence>
<evidence type="ECO:0000256" key="4">
    <source>
        <dbReference type="ARBA" id="ARBA00022679"/>
    </source>
</evidence>
<protein>
    <recommendedName>
        <fullName evidence="7">Homoserine O-acetyltransferase</fullName>
        <shortName evidence="7">HAT</shortName>
        <ecNumber evidence="7">2.3.1.31</ecNumber>
    </recommendedName>
    <alternativeName>
        <fullName evidence="7">Homoserine transacetylase</fullName>
        <shortName evidence="7">HTA</shortName>
    </alternativeName>
</protein>
<evidence type="ECO:0000256" key="3">
    <source>
        <dbReference type="ARBA" id="ARBA00022605"/>
    </source>
</evidence>
<dbReference type="InterPro" id="IPR008220">
    <property type="entry name" value="HAT_MetX-like"/>
</dbReference>
<dbReference type="PANTHER" id="PTHR32268:SF11">
    <property type="entry name" value="HOMOSERINE O-ACETYLTRANSFERASE"/>
    <property type="match status" value="1"/>
</dbReference>
<comment type="catalytic activity">
    <reaction evidence="7">
        <text>L-homoserine + acetyl-CoA = O-acetyl-L-homoserine + CoA</text>
        <dbReference type="Rhea" id="RHEA:13701"/>
        <dbReference type="ChEBI" id="CHEBI:57287"/>
        <dbReference type="ChEBI" id="CHEBI:57288"/>
        <dbReference type="ChEBI" id="CHEBI:57476"/>
        <dbReference type="ChEBI" id="CHEBI:57716"/>
        <dbReference type="EC" id="2.3.1.31"/>
    </reaction>
</comment>
<dbReference type="GO" id="GO:0009092">
    <property type="term" value="P:homoserine metabolic process"/>
    <property type="evidence" value="ECO:0007669"/>
    <property type="project" value="TreeGrafter"/>
</dbReference>
<name>A0A6I5ZV70_9FIRM</name>
<dbReference type="Proteomes" id="UP000425916">
    <property type="component" value="Chromosome"/>
</dbReference>
<evidence type="ECO:0000256" key="5">
    <source>
        <dbReference type="ARBA" id="ARBA00023167"/>
    </source>
</evidence>
<dbReference type="InterPro" id="IPR000073">
    <property type="entry name" value="AB_hydrolase_1"/>
</dbReference>
<dbReference type="PANTHER" id="PTHR32268">
    <property type="entry name" value="HOMOSERINE O-ACETYLTRANSFERASE"/>
    <property type="match status" value="1"/>
</dbReference>
<dbReference type="UniPathway" id="UPA00051">
    <property type="reaction ID" value="UER00074"/>
</dbReference>
<evidence type="ECO:0000256" key="6">
    <source>
        <dbReference type="ARBA" id="ARBA00023315"/>
    </source>
</evidence>
<feature type="active site" evidence="7 8">
    <location>
        <position position="347"/>
    </location>
</feature>
<dbReference type="GO" id="GO:0005737">
    <property type="term" value="C:cytoplasm"/>
    <property type="evidence" value="ECO:0007669"/>
    <property type="project" value="UniProtKB-SubCell"/>
</dbReference>
<evidence type="ECO:0000259" key="9">
    <source>
        <dbReference type="Pfam" id="PF00561"/>
    </source>
</evidence>
<gene>
    <name evidence="7 10" type="primary">metXA</name>
    <name evidence="10" type="ORF">MGLY_31080</name>
</gene>
<organism evidence="10 11">
    <name type="scientific">Neomoorella glycerini</name>
    <dbReference type="NCBI Taxonomy" id="55779"/>
    <lineage>
        <taxon>Bacteria</taxon>
        <taxon>Bacillati</taxon>
        <taxon>Bacillota</taxon>
        <taxon>Clostridia</taxon>
        <taxon>Neomoorellales</taxon>
        <taxon>Neomoorellaceae</taxon>
        <taxon>Neomoorella</taxon>
    </lineage>
</organism>
<evidence type="ECO:0000256" key="2">
    <source>
        <dbReference type="ARBA" id="ARBA00022490"/>
    </source>
</evidence>
<dbReference type="GO" id="GO:0009086">
    <property type="term" value="P:methionine biosynthetic process"/>
    <property type="evidence" value="ECO:0007669"/>
    <property type="project" value="UniProtKB-UniRule"/>
</dbReference>
<feature type="active site" evidence="7 8">
    <location>
        <position position="314"/>
    </location>
</feature>
<dbReference type="NCBIfam" id="NF001209">
    <property type="entry name" value="PRK00175.1"/>
    <property type="match status" value="1"/>
</dbReference>
<comment type="caution">
    <text evidence="7">Lacks conserved residue(s) required for the propagation of feature annotation.</text>
</comment>
<dbReference type="Pfam" id="PF00561">
    <property type="entry name" value="Abhydrolase_1"/>
    <property type="match status" value="1"/>
</dbReference>
<reference evidence="10 11" key="1">
    <citation type="submission" date="2019-11" db="EMBL/GenBank/DDBJ databases">
        <title>Genome sequence of Moorella glycerini DSM11254.</title>
        <authorList>
            <person name="Poehlein A."/>
            <person name="Boeer T."/>
            <person name="Daniel R."/>
        </authorList>
    </citation>
    <scope>NUCLEOTIDE SEQUENCE [LARGE SCALE GENOMIC DNA]</scope>
    <source>
        <strain evidence="10 11">DSM 11254</strain>
    </source>
</reference>
<dbReference type="EMBL" id="CP046244">
    <property type="protein sequence ID" value="QGP93686.1"/>
    <property type="molecule type" value="Genomic_DNA"/>
</dbReference>
<keyword evidence="4 7" id="KW-0808">Transferase</keyword>
<comment type="pathway">
    <text evidence="7">Amino-acid biosynthesis; L-methionine biosynthesis via de novo pathway; O-acetyl-L-homoserine from L-homoserine: step 1/1.</text>
</comment>
<comment type="function">
    <text evidence="7">Transfers an acetyl group from acetyl-CoA to L-homoserine, forming acetyl-L-homoserine.</text>
</comment>
<comment type="similarity">
    <text evidence="7">Belongs to the AB hydrolase superfamily. MetX family.</text>
</comment>
<evidence type="ECO:0000313" key="11">
    <source>
        <dbReference type="Proteomes" id="UP000425916"/>
    </source>
</evidence>
<evidence type="ECO:0000256" key="1">
    <source>
        <dbReference type="ARBA" id="ARBA00011738"/>
    </source>
</evidence>
<keyword evidence="2 7" id="KW-0963">Cytoplasm</keyword>
<dbReference type="Gene3D" id="3.40.50.1820">
    <property type="entry name" value="alpha/beta hydrolase"/>
    <property type="match status" value="1"/>
</dbReference>